<organism evidence="1 2">
    <name type="scientific">Paenibacillus alginolyticus</name>
    <dbReference type="NCBI Taxonomy" id="59839"/>
    <lineage>
        <taxon>Bacteria</taxon>
        <taxon>Bacillati</taxon>
        <taxon>Bacillota</taxon>
        <taxon>Bacilli</taxon>
        <taxon>Bacillales</taxon>
        <taxon>Paenibacillaceae</taxon>
        <taxon>Paenibacillus</taxon>
    </lineage>
</organism>
<reference evidence="1 2" key="1">
    <citation type="submission" date="2022-05" db="EMBL/GenBank/DDBJ databases">
        <title>Genome Sequencing of Bee-Associated Microbes.</title>
        <authorList>
            <person name="Dunlap C."/>
        </authorList>
    </citation>
    <scope>NUCLEOTIDE SEQUENCE [LARGE SCALE GENOMIC DNA]</scope>
    <source>
        <strain evidence="1 2">NRRL B-14421</strain>
    </source>
</reference>
<sequence length="91" mass="9933">MVGGALPRILQTLLAAPLTALLEKKRMAVLVHKPNHDDQLVWKALIEAGQITPVVVRKYSLEDAAQALLYFGEGRAKGKVVVCMEPPMASR</sequence>
<keyword evidence="2" id="KW-1185">Reference proteome</keyword>
<protein>
    <submittedName>
        <fullName evidence="1">Zinc-binding dehydrogenase</fullName>
    </submittedName>
</protein>
<dbReference type="EMBL" id="JAMDMX010000074">
    <property type="protein sequence ID" value="MCY9695511.1"/>
    <property type="molecule type" value="Genomic_DNA"/>
</dbReference>
<gene>
    <name evidence="1" type="ORF">M5X19_21760</name>
</gene>
<comment type="caution">
    <text evidence="1">The sequence shown here is derived from an EMBL/GenBank/DDBJ whole genome shotgun (WGS) entry which is preliminary data.</text>
</comment>
<name>A0ABT4GHB0_9BACL</name>
<accession>A0ABT4GHB0</accession>
<dbReference type="Proteomes" id="UP001527099">
    <property type="component" value="Unassembled WGS sequence"/>
</dbReference>
<dbReference type="Pfam" id="PF13602">
    <property type="entry name" value="ADH_zinc_N_2"/>
    <property type="match status" value="1"/>
</dbReference>
<dbReference type="Gene3D" id="3.40.50.720">
    <property type="entry name" value="NAD(P)-binding Rossmann-like Domain"/>
    <property type="match status" value="1"/>
</dbReference>
<proteinExistence type="predicted"/>
<dbReference type="RefSeq" id="WP_268616806.1">
    <property type="nucleotide sequence ID" value="NZ_JAMDMX010000074.1"/>
</dbReference>
<evidence type="ECO:0000313" key="1">
    <source>
        <dbReference type="EMBL" id="MCY9695511.1"/>
    </source>
</evidence>
<evidence type="ECO:0000313" key="2">
    <source>
        <dbReference type="Proteomes" id="UP001527099"/>
    </source>
</evidence>
<dbReference type="Gene3D" id="3.90.180.10">
    <property type="entry name" value="Medium-chain alcohol dehydrogenases, catalytic domain"/>
    <property type="match status" value="1"/>
</dbReference>